<protein>
    <submittedName>
        <fullName evidence="1">Uncharacterized protein</fullName>
    </submittedName>
</protein>
<evidence type="ECO:0000313" key="1">
    <source>
        <dbReference type="EMBL" id="SVA57468.1"/>
    </source>
</evidence>
<organism evidence="1">
    <name type="scientific">marine metagenome</name>
    <dbReference type="NCBI Taxonomy" id="408172"/>
    <lineage>
        <taxon>unclassified sequences</taxon>
        <taxon>metagenomes</taxon>
        <taxon>ecological metagenomes</taxon>
    </lineage>
</organism>
<gene>
    <name evidence="1" type="ORF">METZ01_LOCUS110322</name>
</gene>
<accession>A0A381WYW2</accession>
<dbReference type="EMBL" id="UINC01013272">
    <property type="protein sequence ID" value="SVA57468.1"/>
    <property type="molecule type" value="Genomic_DNA"/>
</dbReference>
<reference evidence="1" key="1">
    <citation type="submission" date="2018-05" db="EMBL/GenBank/DDBJ databases">
        <authorList>
            <person name="Lanie J.A."/>
            <person name="Ng W.-L."/>
            <person name="Kazmierczak K.M."/>
            <person name="Andrzejewski T.M."/>
            <person name="Davidsen T.M."/>
            <person name="Wayne K.J."/>
            <person name="Tettelin H."/>
            <person name="Glass J.I."/>
            <person name="Rusch D."/>
            <person name="Podicherti R."/>
            <person name="Tsui H.-C.T."/>
            <person name="Winkler M.E."/>
        </authorList>
    </citation>
    <scope>NUCLEOTIDE SEQUENCE</scope>
</reference>
<proteinExistence type="predicted"/>
<dbReference type="AlphaFoldDB" id="A0A381WYW2"/>
<name>A0A381WYW2_9ZZZZ</name>
<sequence>MPISKFHINMDLMKKEIIRNPTKWKVYCNSKGYGYNGIEEPIYNFNNGAWIGPKFQIKIRQIKLDLEYKIINDIIFYYDNNMRIPIKVDKNNDTGAIVFQINSRKLKTVSFIPV</sequence>